<proteinExistence type="predicted"/>
<protein>
    <submittedName>
        <fullName evidence="1">Uncharacterized protein</fullName>
    </submittedName>
</protein>
<dbReference type="KEGG" id="ruf:TH63_10830"/>
<sequence length="59" mass="6925">MGVLGIGRFRRFTQGRPFRINSVFVSLRPKRKVKPKWFGLRGFFLETGKKRAKSWVLAD</sequence>
<evidence type="ECO:0000313" key="1">
    <source>
        <dbReference type="EMBL" id="AKQ46020.1"/>
    </source>
</evidence>
<dbReference type="EMBL" id="CP010777">
    <property type="protein sequence ID" value="AKQ46020.1"/>
    <property type="molecule type" value="Genomic_DNA"/>
</dbReference>
<accession>A0A0H4VJN5</accession>
<evidence type="ECO:0000313" key="2">
    <source>
        <dbReference type="Proteomes" id="UP000036458"/>
    </source>
</evidence>
<dbReference type="Proteomes" id="UP000036458">
    <property type="component" value="Chromosome"/>
</dbReference>
<dbReference type="AlphaFoldDB" id="A0A0H4VJN5"/>
<name>A0A0H4VJN5_9BACT</name>
<organism evidence="1 2">
    <name type="scientific">Rufibacter radiotolerans</name>
    <dbReference type="NCBI Taxonomy" id="1379910"/>
    <lineage>
        <taxon>Bacteria</taxon>
        <taxon>Pseudomonadati</taxon>
        <taxon>Bacteroidota</taxon>
        <taxon>Cytophagia</taxon>
        <taxon>Cytophagales</taxon>
        <taxon>Hymenobacteraceae</taxon>
        <taxon>Rufibacter</taxon>
    </lineage>
</organism>
<gene>
    <name evidence="1" type="ORF">TH63_10830</name>
</gene>
<keyword evidence="2" id="KW-1185">Reference proteome</keyword>
<reference evidence="1 2" key="1">
    <citation type="submission" date="2015-01" db="EMBL/GenBank/DDBJ databases">
        <title>Rufibacter sp./DG31D/ whole genome sequencing.</title>
        <authorList>
            <person name="Kim M.K."/>
            <person name="Srinivasan S."/>
            <person name="Lee J.-J."/>
        </authorList>
    </citation>
    <scope>NUCLEOTIDE SEQUENCE [LARGE SCALE GENOMIC DNA]</scope>
    <source>
        <strain evidence="1 2">DG31D</strain>
    </source>
</reference>